<organism evidence="1 2">
    <name type="scientific">Trifolium subterraneum</name>
    <name type="common">Subterranean clover</name>
    <dbReference type="NCBI Taxonomy" id="3900"/>
    <lineage>
        <taxon>Eukaryota</taxon>
        <taxon>Viridiplantae</taxon>
        <taxon>Streptophyta</taxon>
        <taxon>Embryophyta</taxon>
        <taxon>Tracheophyta</taxon>
        <taxon>Spermatophyta</taxon>
        <taxon>Magnoliopsida</taxon>
        <taxon>eudicotyledons</taxon>
        <taxon>Gunneridae</taxon>
        <taxon>Pentapetalae</taxon>
        <taxon>rosids</taxon>
        <taxon>fabids</taxon>
        <taxon>Fabales</taxon>
        <taxon>Fabaceae</taxon>
        <taxon>Papilionoideae</taxon>
        <taxon>50 kb inversion clade</taxon>
        <taxon>NPAAA clade</taxon>
        <taxon>Hologalegina</taxon>
        <taxon>IRL clade</taxon>
        <taxon>Trifolieae</taxon>
        <taxon>Trifolium</taxon>
    </lineage>
</organism>
<dbReference type="EMBL" id="DF973421">
    <property type="protein sequence ID" value="GAU30240.1"/>
    <property type="molecule type" value="Genomic_DNA"/>
</dbReference>
<dbReference type="AlphaFoldDB" id="A0A2Z6N2D6"/>
<dbReference type="Proteomes" id="UP000242715">
    <property type="component" value="Unassembled WGS sequence"/>
</dbReference>
<accession>A0A2Z6N2D6</accession>
<keyword evidence="2" id="KW-1185">Reference proteome</keyword>
<dbReference type="OrthoDB" id="10564327at2759"/>
<evidence type="ECO:0000313" key="2">
    <source>
        <dbReference type="Proteomes" id="UP000242715"/>
    </source>
</evidence>
<evidence type="ECO:0000313" key="1">
    <source>
        <dbReference type="EMBL" id="GAU30240.1"/>
    </source>
</evidence>
<gene>
    <name evidence="1" type="ORF">TSUD_67920</name>
</gene>
<reference evidence="2" key="1">
    <citation type="journal article" date="2017" name="Front. Plant Sci.">
        <title>Climate Clever Clovers: New Paradigm to Reduce the Environmental Footprint of Ruminants by Breeding Low Methanogenic Forages Utilizing Haplotype Variation.</title>
        <authorList>
            <person name="Kaur P."/>
            <person name="Appels R."/>
            <person name="Bayer P.E."/>
            <person name="Keeble-Gagnere G."/>
            <person name="Wang J."/>
            <person name="Hirakawa H."/>
            <person name="Shirasawa K."/>
            <person name="Vercoe P."/>
            <person name="Stefanova K."/>
            <person name="Durmic Z."/>
            <person name="Nichols P."/>
            <person name="Revell C."/>
            <person name="Isobe S.N."/>
            <person name="Edwards D."/>
            <person name="Erskine W."/>
        </authorList>
    </citation>
    <scope>NUCLEOTIDE SEQUENCE [LARGE SCALE GENOMIC DNA]</scope>
    <source>
        <strain evidence="2">cv. Daliak</strain>
    </source>
</reference>
<sequence>MFAVKSNPLLLRSPAVFSEKRHRRIITQSSGRRNVQVQAVISGGDSKTATSPLDSKETNGLVVQRGSGSSDGGNNGEALEVKAVVTIRKKMKSNIVEDQLEYFINGAGQGIQLQLVSEQIDPGLFHFHPYIIIISIIKSKIKIFHKS</sequence>
<name>A0A2Z6N2D6_TRISU</name>
<proteinExistence type="predicted"/>
<protein>
    <submittedName>
        <fullName evidence="1">Uncharacterized protein</fullName>
    </submittedName>
</protein>